<keyword evidence="2" id="KW-0547">Nucleotide-binding</keyword>
<dbReference type="GO" id="GO:0004672">
    <property type="term" value="F:protein kinase activity"/>
    <property type="evidence" value="ECO:0007669"/>
    <property type="project" value="InterPro"/>
</dbReference>
<feature type="compositionally biased region" description="Low complexity" evidence="3">
    <location>
        <begin position="490"/>
        <end position="509"/>
    </location>
</feature>
<dbReference type="GO" id="GO:0043539">
    <property type="term" value="F:protein serine/threonine kinase activator activity"/>
    <property type="evidence" value="ECO:0007669"/>
    <property type="project" value="InterPro"/>
</dbReference>
<dbReference type="PROSITE" id="PS00107">
    <property type="entry name" value="PROTEIN_KINASE_ATP"/>
    <property type="match status" value="1"/>
</dbReference>
<dbReference type="EMBL" id="HBIV01018871">
    <property type="protein sequence ID" value="CAE0662063.1"/>
    <property type="molecule type" value="Transcribed_RNA"/>
</dbReference>
<evidence type="ECO:0000313" key="5">
    <source>
        <dbReference type="EMBL" id="CAE0662063.1"/>
    </source>
</evidence>
<evidence type="ECO:0000256" key="1">
    <source>
        <dbReference type="ARBA" id="ARBA00008874"/>
    </source>
</evidence>
<evidence type="ECO:0000256" key="2">
    <source>
        <dbReference type="PROSITE-ProRule" id="PRU10141"/>
    </source>
</evidence>
<dbReference type="InterPro" id="IPR047173">
    <property type="entry name" value="STRAD_A/B-like"/>
</dbReference>
<feature type="binding site" evidence="2">
    <location>
        <position position="55"/>
    </location>
    <ligand>
        <name>ATP</name>
        <dbReference type="ChEBI" id="CHEBI:30616"/>
    </ligand>
</feature>
<evidence type="ECO:0000259" key="4">
    <source>
        <dbReference type="PROSITE" id="PS50011"/>
    </source>
</evidence>
<protein>
    <recommendedName>
        <fullName evidence="4">Protein kinase domain-containing protein</fullName>
    </recommendedName>
</protein>
<accession>A0A7S3YUC4</accession>
<feature type="compositionally biased region" description="Basic and acidic residues" evidence="3">
    <location>
        <begin position="512"/>
        <end position="526"/>
    </location>
</feature>
<comment type="similarity">
    <text evidence="1">Belongs to the protein kinase superfamily. STE Ser/Thr protein kinase family. STE20 subfamily.</text>
</comment>
<dbReference type="Gene3D" id="1.10.510.10">
    <property type="entry name" value="Transferase(Phosphotransferase) domain 1"/>
    <property type="match status" value="1"/>
</dbReference>
<feature type="region of interest" description="Disordered" evidence="3">
    <location>
        <begin position="446"/>
        <end position="526"/>
    </location>
</feature>
<evidence type="ECO:0000256" key="3">
    <source>
        <dbReference type="SAM" id="MobiDB-lite"/>
    </source>
</evidence>
<feature type="domain" description="Protein kinase" evidence="4">
    <location>
        <begin position="22"/>
        <end position="373"/>
    </location>
</feature>
<dbReference type="SUPFAM" id="SSF56112">
    <property type="entry name" value="Protein kinase-like (PK-like)"/>
    <property type="match status" value="1"/>
</dbReference>
<dbReference type="PANTHER" id="PTHR48014">
    <property type="entry name" value="SERINE/THREONINE-PROTEIN KINASE FRAY2"/>
    <property type="match status" value="1"/>
</dbReference>
<keyword evidence="2" id="KW-0067">ATP-binding</keyword>
<dbReference type="InterPro" id="IPR011009">
    <property type="entry name" value="Kinase-like_dom_sf"/>
</dbReference>
<feature type="compositionally biased region" description="Polar residues" evidence="3">
    <location>
        <begin position="454"/>
        <end position="464"/>
    </location>
</feature>
<dbReference type="GO" id="GO:0005524">
    <property type="term" value="F:ATP binding"/>
    <property type="evidence" value="ECO:0007669"/>
    <property type="project" value="UniProtKB-UniRule"/>
</dbReference>
<sequence>MAGADLGRKKPTRYATGALGFQLYEPEIGSGAFARVLKAGVCTITWDAFVDTAKKHLVSEDVIKKIEAKVDKNNPMELLEFSLHSLNQALYGGGEGGPEPSKEEEARRKEVVDSVIASIKHARTETKECVAVKILESDHANWDDIRKELGIMRSMSHENVVRVYSAFVNSFGPDNQQELWIVMPLLAVGSCSSVLREFHQNGIKDPRILATILYKVLQALAYFHKDGQIHRDVKAGNILLSEQGEVQLADFGVSANTIEHGSQVGLRKTFVGTPCWMAPEVMEQRSGHNTKADIWSFGITAMELAYGYAPYAHEKAMKVLVLTLKNPPPTCEVYKDYDNPKFPRSFHKLIARCLNKSPTERPDAKKLMSHGFFKYKEDSKYLKKHLIDDVMAKRRATIAEKPFKPEESRLMTNKTQSAAFHLDSFCFPEGTDDLKNFRTERDNIKKQVDAEKAQGNTAQTTPTTDEGKENPVDGNGVRTKGRFKITPADPSTESPTSKPEPESSPAAAEGTNEPKKVGRFTVIKDS</sequence>
<dbReference type="SMART" id="SM00220">
    <property type="entry name" value="S_TKc"/>
    <property type="match status" value="1"/>
</dbReference>
<dbReference type="AlphaFoldDB" id="A0A7S3YUC4"/>
<name>A0A7S3YUC4_9EUKA</name>
<dbReference type="Pfam" id="PF00069">
    <property type="entry name" value="Pkinase"/>
    <property type="match status" value="1"/>
</dbReference>
<dbReference type="PANTHER" id="PTHR48014:SF21">
    <property type="entry name" value="SERINE_THREONINE-PROTEIN KINASE FRAY2"/>
    <property type="match status" value="1"/>
</dbReference>
<gene>
    <name evidence="5" type="ORF">LGLO00237_LOCUS13658</name>
</gene>
<reference evidence="5" key="1">
    <citation type="submission" date="2021-01" db="EMBL/GenBank/DDBJ databases">
        <authorList>
            <person name="Corre E."/>
            <person name="Pelletier E."/>
            <person name="Niang G."/>
            <person name="Scheremetjew M."/>
            <person name="Finn R."/>
            <person name="Kale V."/>
            <person name="Holt S."/>
            <person name="Cochrane G."/>
            <person name="Meng A."/>
            <person name="Brown T."/>
            <person name="Cohen L."/>
        </authorList>
    </citation>
    <scope>NUCLEOTIDE SEQUENCE</scope>
    <source>
        <strain evidence="5">CCCM811</strain>
    </source>
</reference>
<organism evidence="5">
    <name type="scientific">Lotharella globosa</name>
    <dbReference type="NCBI Taxonomy" id="91324"/>
    <lineage>
        <taxon>Eukaryota</taxon>
        <taxon>Sar</taxon>
        <taxon>Rhizaria</taxon>
        <taxon>Cercozoa</taxon>
        <taxon>Chlorarachniophyceae</taxon>
        <taxon>Lotharella</taxon>
    </lineage>
</organism>
<dbReference type="InterPro" id="IPR017441">
    <property type="entry name" value="Protein_kinase_ATP_BS"/>
</dbReference>
<dbReference type="InterPro" id="IPR000719">
    <property type="entry name" value="Prot_kinase_dom"/>
</dbReference>
<dbReference type="PROSITE" id="PS50011">
    <property type="entry name" value="PROTEIN_KINASE_DOM"/>
    <property type="match status" value="1"/>
</dbReference>
<proteinExistence type="inferred from homology"/>